<evidence type="ECO:0000313" key="4">
    <source>
        <dbReference type="EMBL" id="MBK6090285.1"/>
    </source>
</evidence>
<dbReference type="Proteomes" id="UP000633365">
    <property type="component" value="Unassembled WGS sequence"/>
</dbReference>
<dbReference type="InterPro" id="IPR003593">
    <property type="entry name" value="AAA+_ATPase"/>
</dbReference>
<dbReference type="RefSeq" id="WP_201428944.1">
    <property type="nucleotide sequence ID" value="NZ_JAEQMG010000195.1"/>
</dbReference>
<dbReference type="EMBL" id="JAEQMG010000195">
    <property type="protein sequence ID" value="MBK6090285.1"/>
    <property type="molecule type" value="Genomic_DNA"/>
</dbReference>
<dbReference type="GO" id="GO:0009898">
    <property type="term" value="C:cytoplasmic side of plasma membrane"/>
    <property type="evidence" value="ECO:0007669"/>
    <property type="project" value="TreeGrafter"/>
</dbReference>
<comment type="caution">
    <text evidence="4">The sequence shown here is derived from an EMBL/GenBank/DDBJ whole genome shotgun (WGS) entry which is preliminary data.</text>
</comment>
<dbReference type="InterPro" id="IPR050625">
    <property type="entry name" value="ParA/MinD_ATPase"/>
</dbReference>
<evidence type="ECO:0000313" key="5">
    <source>
        <dbReference type="Proteomes" id="UP000633365"/>
    </source>
</evidence>
<reference evidence="4" key="1">
    <citation type="submission" date="2021-01" db="EMBL/GenBank/DDBJ databases">
        <title>Genome public.</title>
        <authorList>
            <person name="Liu C."/>
            <person name="Sun Q."/>
        </authorList>
    </citation>
    <scope>NUCLEOTIDE SEQUENCE</scope>
    <source>
        <strain evidence="4">M6</strain>
    </source>
</reference>
<gene>
    <name evidence="4" type="ORF">JKK62_16855</name>
</gene>
<dbReference type="GO" id="GO:0005829">
    <property type="term" value="C:cytosol"/>
    <property type="evidence" value="ECO:0007669"/>
    <property type="project" value="TreeGrafter"/>
</dbReference>
<name>A0A935C4K3_9FIRM</name>
<accession>A0A935C4K3</accession>
<evidence type="ECO:0000256" key="2">
    <source>
        <dbReference type="ARBA" id="ARBA00022840"/>
    </source>
</evidence>
<feature type="domain" description="AAA+ ATPase" evidence="3">
    <location>
        <begin position="2"/>
        <end position="183"/>
    </location>
</feature>
<keyword evidence="1" id="KW-0547">Nucleotide-binding</keyword>
<dbReference type="Pfam" id="PF13614">
    <property type="entry name" value="AAA_31"/>
    <property type="match status" value="1"/>
</dbReference>
<sequence>MNNVIVVASGKGGTGKSTVCICLSVSLVKQGKRVLLIDCDCGMRGLDIMLDIEQDILFDASDAVCGNCGFGEAVYKSKNNDNLFLMAAPFDAENELSPSVFRQLVDAVKGGFDYVIIDSPAGIGSGFVTAAAPADRALIVTNAEPTSVRGAVKVRKRLEALGIGDARLVINRFDKRVFKKLGFYPDLDAVIDAAQTQLISLVPFDINISIVMQKGAAGVESGSSFAPFERLARRVEGAPCPLVLKGML</sequence>
<evidence type="ECO:0000256" key="1">
    <source>
        <dbReference type="ARBA" id="ARBA00022741"/>
    </source>
</evidence>
<dbReference type="SMART" id="SM00382">
    <property type="entry name" value="AAA"/>
    <property type="match status" value="1"/>
</dbReference>
<dbReference type="SUPFAM" id="SSF52540">
    <property type="entry name" value="P-loop containing nucleoside triphosphate hydrolases"/>
    <property type="match status" value="1"/>
</dbReference>
<dbReference type="CDD" id="cd02036">
    <property type="entry name" value="MinD"/>
    <property type="match status" value="1"/>
</dbReference>
<proteinExistence type="predicted"/>
<dbReference type="AlphaFoldDB" id="A0A935C4K3"/>
<dbReference type="Gene3D" id="3.40.50.300">
    <property type="entry name" value="P-loop containing nucleotide triphosphate hydrolases"/>
    <property type="match status" value="1"/>
</dbReference>
<dbReference type="InterPro" id="IPR025669">
    <property type="entry name" value="AAA_dom"/>
</dbReference>
<keyword evidence="2" id="KW-0067">ATP-binding</keyword>
<evidence type="ECO:0000259" key="3">
    <source>
        <dbReference type="SMART" id="SM00382"/>
    </source>
</evidence>
<dbReference type="GO" id="GO:0051782">
    <property type="term" value="P:negative regulation of cell division"/>
    <property type="evidence" value="ECO:0007669"/>
    <property type="project" value="TreeGrafter"/>
</dbReference>
<dbReference type="InterPro" id="IPR027417">
    <property type="entry name" value="P-loop_NTPase"/>
</dbReference>
<protein>
    <submittedName>
        <fullName evidence="4">Septum site-determining protein MinD</fullName>
    </submittedName>
</protein>
<organism evidence="4 5">
    <name type="scientific">Ruminococcus difficilis</name>
    <dbReference type="NCBI Taxonomy" id="2763069"/>
    <lineage>
        <taxon>Bacteria</taxon>
        <taxon>Bacillati</taxon>
        <taxon>Bacillota</taxon>
        <taxon>Clostridia</taxon>
        <taxon>Eubacteriales</taxon>
        <taxon>Oscillospiraceae</taxon>
        <taxon>Ruminococcus</taxon>
    </lineage>
</organism>
<keyword evidence="5" id="KW-1185">Reference proteome</keyword>
<dbReference type="GO" id="GO:0005524">
    <property type="term" value="F:ATP binding"/>
    <property type="evidence" value="ECO:0007669"/>
    <property type="project" value="UniProtKB-KW"/>
</dbReference>
<dbReference type="GO" id="GO:0016887">
    <property type="term" value="F:ATP hydrolysis activity"/>
    <property type="evidence" value="ECO:0007669"/>
    <property type="project" value="TreeGrafter"/>
</dbReference>
<dbReference type="PANTHER" id="PTHR43384">
    <property type="entry name" value="SEPTUM SITE-DETERMINING PROTEIN MIND HOMOLOG, CHLOROPLASTIC-RELATED"/>
    <property type="match status" value="1"/>
</dbReference>
<dbReference type="PANTHER" id="PTHR43384:SF6">
    <property type="entry name" value="SEPTUM SITE-DETERMINING PROTEIN MIND HOMOLOG, CHLOROPLASTIC"/>
    <property type="match status" value="1"/>
</dbReference>